<evidence type="ECO:0008006" key="3">
    <source>
        <dbReference type="Google" id="ProtNLM"/>
    </source>
</evidence>
<dbReference type="InterPro" id="IPR012347">
    <property type="entry name" value="Ferritin-like"/>
</dbReference>
<protein>
    <recommendedName>
        <fullName evidence="3">DUF2383 domain-containing protein</fullName>
    </recommendedName>
</protein>
<dbReference type="Gene3D" id="1.20.1260.10">
    <property type="match status" value="1"/>
</dbReference>
<dbReference type="STRING" id="692418.SAMN04488029_1149"/>
<dbReference type="EMBL" id="FWYF01000001">
    <property type="protein sequence ID" value="SMD32798.1"/>
    <property type="molecule type" value="Genomic_DNA"/>
</dbReference>
<organism evidence="1 2">
    <name type="scientific">Reichenbachiella faecimaris</name>
    <dbReference type="NCBI Taxonomy" id="692418"/>
    <lineage>
        <taxon>Bacteria</taxon>
        <taxon>Pseudomonadati</taxon>
        <taxon>Bacteroidota</taxon>
        <taxon>Cytophagia</taxon>
        <taxon>Cytophagales</taxon>
        <taxon>Reichenbachiellaceae</taxon>
        <taxon>Reichenbachiella</taxon>
    </lineage>
</organism>
<evidence type="ECO:0000313" key="2">
    <source>
        <dbReference type="Proteomes" id="UP000192472"/>
    </source>
</evidence>
<dbReference type="Proteomes" id="UP000192472">
    <property type="component" value="Unassembled WGS sequence"/>
</dbReference>
<evidence type="ECO:0000313" key="1">
    <source>
        <dbReference type="EMBL" id="SMD32798.1"/>
    </source>
</evidence>
<reference evidence="1 2" key="1">
    <citation type="submission" date="2017-04" db="EMBL/GenBank/DDBJ databases">
        <authorList>
            <person name="Afonso C.L."/>
            <person name="Miller P.J."/>
            <person name="Scott M.A."/>
            <person name="Spackman E."/>
            <person name="Goraichik I."/>
            <person name="Dimitrov K.M."/>
            <person name="Suarez D.L."/>
            <person name="Swayne D.E."/>
        </authorList>
    </citation>
    <scope>NUCLEOTIDE SEQUENCE [LARGE SCALE GENOMIC DNA]</scope>
    <source>
        <strain evidence="1 2">DSM 26133</strain>
    </source>
</reference>
<dbReference type="RefSeq" id="WP_084371439.1">
    <property type="nucleotide sequence ID" value="NZ_FWYF01000001.1"/>
</dbReference>
<name>A0A1W2G8Z0_REIFA</name>
<accession>A0A1W2G8Z0</accession>
<dbReference type="OrthoDB" id="9988898at2"/>
<dbReference type="AlphaFoldDB" id="A0A1W2G8Z0"/>
<keyword evidence="2" id="KW-1185">Reference proteome</keyword>
<proteinExistence type="predicted"/>
<sequence length="153" mass="18085">MKKLNIKIKQLISELKLAEILYRKTSIRVTDQPVKDQLATLADNKVKFMMSIVNQFDVKMEELMYEVSDTIRPDWEKLEIKMDHLLLQGWEKDILDNCIAREKNLLSAYKELSQDAIYDDFMTELFTSQLSETYDFINELEETKAIYLSIFSL</sequence>
<gene>
    <name evidence="1" type="ORF">SAMN04488029_1149</name>
</gene>